<evidence type="ECO:0000256" key="4">
    <source>
        <dbReference type="RuleBase" id="RU362109"/>
    </source>
</evidence>
<dbReference type="Proteomes" id="UP000663872">
    <property type="component" value="Unassembled WGS sequence"/>
</dbReference>
<proteinExistence type="inferred from homology"/>
<dbReference type="InterPro" id="IPR016135">
    <property type="entry name" value="UBQ-conjugating_enzyme/RWD"/>
</dbReference>
<dbReference type="Proteomes" id="UP000663848">
    <property type="component" value="Unassembled WGS sequence"/>
</dbReference>
<feature type="active site" description="Glycyl thioester intermediate" evidence="3">
    <location>
        <position position="110"/>
    </location>
</feature>
<dbReference type="AlphaFoldDB" id="A0A817XUE8"/>
<feature type="domain" description="UBC core" evidence="5">
    <location>
        <begin position="14"/>
        <end position="174"/>
    </location>
</feature>
<dbReference type="EMBL" id="CAJOBQ010003821">
    <property type="protein sequence ID" value="CAF4618643.1"/>
    <property type="molecule type" value="Genomic_DNA"/>
</dbReference>
<dbReference type="GO" id="GO:0016740">
    <property type="term" value="F:transferase activity"/>
    <property type="evidence" value="ECO:0007669"/>
    <property type="project" value="UniProtKB-KW"/>
</dbReference>
<dbReference type="EMBL" id="CAJNYT010000775">
    <property type="protein sequence ID" value="CAF3372302.1"/>
    <property type="molecule type" value="Genomic_DNA"/>
</dbReference>
<dbReference type="Pfam" id="PF00179">
    <property type="entry name" value="UQ_con"/>
    <property type="match status" value="1"/>
</dbReference>
<dbReference type="PROSITE" id="PS00183">
    <property type="entry name" value="UBC_1"/>
    <property type="match status" value="1"/>
</dbReference>
<evidence type="ECO:0000313" key="7">
    <source>
        <dbReference type="EMBL" id="CAF3372302.1"/>
    </source>
</evidence>
<dbReference type="Proteomes" id="UP000663869">
    <property type="component" value="Unassembled WGS sequence"/>
</dbReference>
<evidence type="ECO:0000256" key="2">
    <source>
        <dbReference type="ARBA" id="ARBA00022786"/>
    </source>
</evidence>
<dbReference type="InterPro" id="IPR000608">
    <property type="entry name" value="UBC"/>
</dbReference>
<keyword evidence="4" id="KW-0547">Nucleotide-binding</keyword>
<keyword evidence="2 4" id="KW-0833">Ubl conjugation pathway</keyword>
<sequence>MITPIQISKTKNTLQIRRLCREVQQLKKLSSSIFLLDYDPFSDDDESLTDSKVVQSLSIQGRILPTSEPFCQRSFRISITLPEMYPFAPPVLRFLTPIYHPNVMNNGTVCIKLTDCYRDYTPHVTFSEIIIATEKLISTPDLEFAIHPDAAMEYNGNREQYNRHALQYVLRWGLPRV</sequence>
<dbReference type="SUPFAM" id="SSF54495">
    <property type="entry name" value="UBC-like"/>
    <property type="match status" value="1"/>
</dbReference>
<keyword evidence="1" id="KW-0808">Transferase</keyword>
<dbReference type="GO" id="GO:0005524">
    <property type="term" value="F:ATP binding"/>
    <property type="evidence" value="ECO:0007669"/>
    <property type="project" value="UniProtKB-UniRule"/>
</dbReference>
<evidence type="ECO:0000313" key="11">
    <source>
        <dbReference type="EMBL" id="CAF4851077.1"/>
    </source>
</evidence>
<dbReference type="EMBL" id="CAJOBO010004034">
    <property type="protein sequence ID" value="CAF4510190.1"/>
    <property type="molecule type" value="Genomic_DNA"/>
</dbReference>
<name>A0A817XUE8_9BILA</name>
<dbReference type="EMBL" id="CAJNYU010003447">
    <property type="protein sequence ID" value="CAF3673080.1"/>
    <property type="molecule type" value="Genomic_DNA"/>
</dbReference>
<evidence type="ECO:0000313" key="9">
    <source>
        <dbReference type="EMBL" id="CAF4510190.1"/>
    </source>
</evidence>
<evidence type="ECO:0000313" key="10">
    <source>
        <dbReference type="EMBL" id="CAF4618643.1"/>
    </source>
</evidence>
<keyword evidence="4" id="KW-0067">ATP-binding</keyword>
<evidence type="ECO:0000313" key="12">
    <source>
        <dbReference type="Proteomes" id="UP000663872"/>
    </source>
</evidence>
<dbReference type="Gene3D" id="3.10.110.10">
    <property type="entry name" value="Ubiquitin Conjugating Enzyme"/>
    <property type="match status" value="1"/>
</dbReference>
<evidence type="ECO:0000256" key="3">
    <source>
        <dbReference type="PROSITE-ProRule" id="PRU10133"/>
    </source>
</evidence>
<dbReference type="EMBL" id="CAJOBR010006784">
    <property type="protein sequence ID" value="CAF4851077.1"/>
    <property type="molecule type" value="Genomic_DNA"/>
</dbReference>
<dbReference type="SMART" id="SM00212">
    <property type="entry name" value="UBCc"/>
    <property type="match status" value="1"/>
</dbReference>
<dbReference type="Proteomes" id="UP000663833">
    <property type="component" value="Unassembled WGS sequence"/>
</dbReference>
<dbReference type="InterPro" id="IPR023313">
    <property type="entry name" value="UBQ-conjugating_AS"/>
</dbReference>
<dbReference type="Proteomes" id="UP000663851">
    <property type="component" value="Unassembled WGS sequence"/>
</dbReference>
<dbReference type="Proteomes" id="UP000663862">
    <property type="component" value="Unassembled WGS sequence"/>
</dbReference>
<organism evidence="7 12">
    <name type="scientific">Rotaria socialis</name>
    <dbReference type="NCBI Taxonomy" id="392032"/>
    <lineage>
        <taxon>Eukaryota</taxon>
        <taxon>Metazoa</taxon>
        <taxon>Spiralia</taxon>
        <taxon>Gnathifera</taxon>
        <taxon>Rotifera</taxon>
        <taxon>Eurotatoria</taxon>
        <taxon>Bdelloidea</taxon>
        <taxon>Philodinida</taxon>
        <taxon>Philodinidae</taxon>
        <taxon>Rotaria</taxon>
    </lineage>
</organism>
<evidence type="ECO:0000313" key="6">
    <source>
        <dbReference type="EMBL" id="CAF3358237.1"/>
    </source>
</evidence>
<reference evidence="7" key="1">
    <citation type="submission" date="2021-02" db="EMBL/GenBank/DDBJ databases">
        <authorList>
            <person name="Nowell W R."/>
        </authorList>
    </citation>
    <scope>NUCLEOTIDE SEQUENCE</scope>
</reference>
<protein>
    <recommendedName>
        <fullName evidence="5">UBC core domain-containing protein</fullName>
    </recommendedName>
</protein>
<dbReference type="EMBL" id="CAJNYD010001660">
    <property type="protein sequence ID" value="CAF3358237.1"/>
    <property type="molecule type" value="Genomic_DNA"/>
</dbReference>
<evidence type="ECO:0000256" key="1">
    <source>
        <dbReference type="ARBA" id="ARBA00022679"/>
    </source>
</evidence>
<gene>
    <name evidence="8" type="ORF">FME351_LOCUS25848</name>
    <name evidence="7" type="ORF">GRG538_LOCUS7413</name>
    <name evidence="9" type="ORF">HFQ381_LOCUS28419</name>
    <name evidence="6" type="ORF">LUA448_LOCUS13702</name>
    <name evidence="11" type="ORF">QYT958_LOCUS27180</name>
    <name evidence="10" type="ORF">TSG867_LOCUS28898</name>
</gene>
<dbReference type="PROSITE" id="PS50127">
    <property type="entry name" value="UBC_2"/>
    <property type="match status" value="1"/>
</dbReference>
<dbReference type="PANTHER" id="PTHR24068">
    <property type="entry name" value="UBIQUITIN-CONJUGATING ENZYME E2"/>
    <property type="match status" value="1"/>
</dbReference>
<comment type="similarity">
    <text evidence="4">Belongs to the ubiquitin-conjugating enzyme family.</text>
</comment>
<comment type="caution">
    <text evidence="7">The sequence shown here is derived from an EMBL/GenBank/DDBJ whole genome shotgun (WGS) entry which is preliminary data.</text>
</comment>
<evidence type="ECO:0000313" key="8">
    <source>
        <dbReference type="EMBL" id="CAF3673080.1"/>
    </source>
</evidence>
<evidence type="ECO:0000259" key="5">
    <source>
        <dbReference type="PROSITE" id="PS50127"/>
    </source>
</evidence>
<accession>A0A817XUE8</accession>